<dbReference type="AlphaFoldDB" id="A0A9W4SWK4"/>
<feature type="region of interest" description="Disordered" evidence="1">
    <location>
        <begin position="38"/>
        <end position="76"/>
    </location>
</feature>
<evidence type="ECO:0000313" key="3">
    <source>
        <dbReference type="Proteomes" id="UP001153678"/>
    </source>
</evidence>
<reference evidence="2" key="1">
    <citation type="submission" date="2022-08" db="EMBL/GenBank/DDBJ databases">
        <authorList>
            <person name="Kallberg Y."/>
            <person name="Tangrot J."/>
            <person name="Rosling A."/>
        </authorList>
    </citation>
    <scope>NUCLEOTIDE SEQUENCE</scope>
    <source>
        <strain evidence="2">Wild A</strain>
    </source>
</reference>
<organism evidence="2 3">
    <name type="scientific">Funneliformis geosporum</name>
    <dbReference type="NCBI Taxonomy" id="1117311"/>
    <lineage>
        <taxon>Eukaryota</taxon>
        <taxon>Fungi</taxon>
        <taxon>Fungi incertae sedis</taxon>
        <taxon>Mucoromycota</taxon>
        <taxon>Glomeromycotina</taxon>
        <taxon>Glomeromycetes</taxon>
        <taxon>Glomerales</taxon>
        <taxon>Glomeraceae</taxon>
        <taxon>Funneliformis</taxon>
    </lineage>
</organism>
<dbReference type="EMBL" id="CAMKVN010003284">
    <property type="protein sequence ID" value="CAI2184260.1"/>
    <property type="molecule type" value="Genomic_DNA"/>
</dbReference>
<evidence type="ECO:0000313" key="2">
    <source>
        <dbReference type="EMBL" id="CAI2184260.1"/>
    </source>
</evidence>
<sequence length="76" mass="8590">MLRKQMSQGIVKLSIVLYSFRSISWNRVISQKKTIYDPGKSAEEPWSHSMPSLQIVSTKDKTESSTKQSTQSLASL</sequence>
<protein>
    <submittedName>
        <fullName evidence="2">12304_t:CDS:1</fullName>
    </submittedName>
</protein>
<gene>
    <name evidence="2" type="ORF">FWILDA_LOCUS11490</name>
</gene>
<feature type="compositionally biased region" description="Low complexity" evidence="1">
    <location>
        <begin position="65"/>
        <end position="76"/>
    </location>
</feature>
<accession>A0A9W4SWK4</accession>
<comment type="caution">
    <text evidence="2">The sequence shown here is derived from an EMBL/GenBank/DDBJ whole genome shotgun (WGS) entry which is preliminary data.</text>
</comment>
<feature type="non-terminal residue" evidence="2">
    <location>
        <position position="1"/>
    </location>
</feature>
<keyword evidence="3" id="KW-1185">Reference proteome</keyword>
<feature type="non-terminal residue" evidence="2">
    <location>
        <position position="76"/>
    </location>
</feature>
<proteinExistence type="predicted"/>
<evidence type="ECO:0000256" key="1">
    <source>
        <dbReference type="SAM" id="MobiDB-lite"/>
    </source>
</evidence>
<name>A0A9W4SWK4_9GLOM</name>
<dbReference type="Proteomes" id="UP001153678">
    <property type="component" value="Unassembled WGS sequence"/>
</dbReference>